<dbReference type="Pfam" id="PF13759">
    <property type="entry name" value="2OG-FeII_Oxy_5"/>
    <property type="match status" value="1"/>
</dbReference>
<comment type="caution">
    <text evidence="1">The sequence shown here is derived from an EMBL/GenBank/DDBJ whole genome shotgun (WGS) entry which is preliminary data.</text>
</comment>
<protein>
    <recommendedName>
        <fullName evidence="3">2OG-Fe(II) oxygenase</fullName>
    </recommendedName>
</protein>
<evidence type="ECO:0008006" key="3">
    <source>
        <dbReference type="Google" id="ProtNLM"/>
    </source>
</evidence>
<gene>
    <name evidence="1" type="ORF">HX858_08695</name>
</gene>
<dbReference type="Gene3D" id="2.60.120.620">
    <property type="entry name" value="q2cbj1_9rhob like domain"/>
    <property type="match status" value="1"/>
</dbReference>
<name>A0A7K4MWB8_9ARCH</name>
<dbReference type="Proteomes" id="UP000575480">
    <property type="component" value="Unassembled WGS sequence"/>
</dbReference>
<proteinExistence type="predicted"/>
<evidence type="ECO:0000313" key="1">
    <source>
        <dbReference type="EMBL" id="NWJ57802.1"/>
    </source>
</evidence>
<organism evidence="1 2">
    <name type="scientific">Marine Group I thaumarchaeote</name>
    <dbReference type="NCBI Taxonomy" id="2511932"/>
    <lineage>
        <taxon>Archaea</taxon>
        <taxon>Nitrososphaerota</taxon>
        <taxon>Marine Group I</taxon>
    </lineage>
</organism>
<reference evidence="1 2" key="1">
    <citation type="journal article" date="2019" name="Environ. Microbiol.">
        <title>Genomics insights into ecotype formation of ammonia-oxidizing archaea in the deep ocean.</title>
        <authorList>
            <person name="Wang Y."/>
            <person name="Huang J.M."/>
            <person name="Cui G.J."/>
            <person name="Nunoura T."/>
            <person name="Takaki Y."/>
            <person name="Li W.L."/>
            <person name="Li J."/>
            <person name="Gao Z.M."/>
            <person name="Takai K."/>
            <person name="Zhang A.Q."/>
            <person name="Stepanauskas R."/>
        </authorList>
    </citation>
    <scope>NUCLEOTIDE SEQUENCE [LARGE SCALE GENOMIC DNA]</scope>
    <source>
        <strain evidence="1 2">L15a</strain>
    </source>
</reference>
<evidence type="ECO:0000313" key="2">
    <source>
        <dbReference type="Proteomes" id="UP000575480"/>
    </source>
</evidence>
<accession>A0A7K4MWB8</accession>
<dbReference type="AlphaFoldDB" id="A0A7K4MWB8"/>
<dbReference type="InterPro" id="IPR012668">
    <property type="entry name" value="CHP02466"/>
</dbReference>
<sequence length="241" mass="27576">MEMGDNWQVNAPWAQLVASTKMPDELFKTTLELTDKIYEDVNRDSAGGSLAGQIHHEYFITQEKLIETGLMKYFIEMTAKYWGTVLNNGNLWQYCDKKFEHGPHGFNYACKVVSAWTVHQFENEYNPIHNHSNCKISAVMHLKFPEKIDPPVKEHLEGLDGALIFSGMGDADEWCTNPVMKCDSSNVGWLHLFPSSLQHSVYPFKGKGERRSLSFNADIISQKHLDSIAEQEKLKYENEKA</sequence>
<feature type="non-terminal residue" evidence="1">
    <location>
        <position position="241"/>
    </location>
</feature>
<dbReference type="EMBL" id="JACATH010000016">
    <property type="protein sequence ID" value="NWJ57802.1"/>
    <property type="molecule type" value="Genomic_DNA"/>
</dbReference>